<evidence type="ECO:0000256" key="1">
    <source>
        <dbReference type="SAM" id="Phobius"/>
    </source>
</evidence>
<accession>A0A5N6WMH3</accession>
<keyword evidence="1" id="KW-1133">Transmembrane helix</keyword>
<keyword evidence="1" id="KW-0812">Transmembrane</keyword>
<feature type="transmembrane region" description="Helical" evidence="1">
    <location>
        <begin position="20"/>
        <end position="40"/>
    </location>
</feature>
<gene>
    <name evidence="2" type="ORF">BDV39DRAFT_184441</name>
</gene>
<keyword evidence="1" id="KW-0472">Membrane</keyword>
<evidence type="ECO:0000313" key="2">
    <source>
        <dbReference type="EMBL" id="KAE8322077.1"/>
    </source>
</evidence>
<protein>
    <submittedName>
        <fullName evidence="2">Uncharacterized protein</fullName>
    </submittedName>
</protein>
<dbReference type="AlphaFoldDB" id="A0A5N6WMH3"/>
<evidence type="ECO:0000313" key="3">
    <source>
        <dbReference type="Proteomes" id="UP000325945"/>
    </source>
</evidence>
<dbReference type="Proteomes" id="UP000325945">
    <property type="component" value="Unassembled WGS sequence"/>
</dbReference>
<proteinExistence type="predicted"/>
<organism evidence="2 3">
    <name type="scientific">Aspergillus sergii</name>
    <dbReference type="NCBI Taxonomy" id="1034303"/>
    <lineage>
        <taxon>Eukaryota</taxon>
        <taxon>Fungi</taxon>
        <taxon>Dikarya</taxon>
        <taxon>Ascomycota</taxon>
        <taxon>Pezizomycotina</taxon>
        <taxon>Eurotiomycetes</taxon>
        <taxon>Eurotiomycetidae</taxon>
        <taxon>Eurotiales</taxon>
        <taxon>Aspergillaceae</taxon>
        <taxon>Aspergillus</taxon>
        <taxon>Aspergillus subgen. Circumdati</taxon>
    </lineage>
</organism>
<keyword evidence="3" id="KW-1185">Reference proteome</keyword>
<sequence>MLPPRRFLRSGGISDIMHGIYYVLFILQFLFFSSFFIFFFPSNTILPTFIPIPVTIGHEHIKSNPGSSWAVSRR</sequence>
<name>A0A5N6WMH3_9EURO</name>
<dbReference type="EMBL" id="ML741853">
    <property type="protein sequence ID" value="KAE8322077.1"/>
    <property type="molecule type" value="Genomic_DNA"/>
</dbReference>
<reference evidence="3" key="1">
    <citation type="submission" date="2019-04" db="EMBL/GenBank/DDBJ databases">
        <title>Friends and foes A comparative genomics studyof 23 Aspergillus species from section Flavi.</title>
        <authorList>
            <consortium name="DOE Joint Genome Institute"/>
            <person name="Kjaerbolling I."/>
            <person name="Vesth T."/>
            <person name="Frisvad J.C."/>
            <person name="Nybo J.L."/>
            <person name="Theobald S."/>
            <person name="Kildgaard S."/>
            <person name="Isbrandt T."/>
            <person name="Kuo A."/>
            <person name="Sato A."/>
            <person name="Lyhne E.K."/>
            <person name="Kogle M.E."/>
            <person name="Wiebenga A."/>
            <person name="Kun R.S."/>
            <person name="Lubbers R.J."/>
            <person name="Makela M.R."/>
            <person name="Barry K."/>
            <person name="Chovatia M."/>
            <person name="Clum A."/>
            <person name="Daum C."/>
            <person name="Haridas S."/>
            <person name="He G."/>
            <person name="LaButti K."/>
            <person name="Lipzen A."/>
            <person name="Mondo S."/>
            <person name="Riley R."/>
            <person name="Salamov A."/>
            <person name="Simmons B.A."/>
            <person name="Magnuson J.K."/>
            <person name="Henrissat B."/>
            <person name="Mortensen U.H."/>
            <person name="Larsen T.O."/>
            <person name="Devries R.P."/>
            <person name="Grigoriev I.V."/>
            <person name="Machida M."/>
            <person name="Baker S.E."/>
            <person name="Andersen M.R."/>
        </authorList>
    </citation>
    <scope>NUCLEOTIDE SEQUENCE [LARGE SCALE GENOMIC DNA]</scope>
    <source>
        <strain evidence="3">CBS 130017</strain>
    </source>
</reference>